<dbReference type="CDD" id="cd13589">
    <property type="entry name" value="PBP2_polyamine_RpCGA009"/>
    <property type="match status" value="1"/>
</dbReference>
<organism evidence="5 6">
    <name type="scientific">Thermobifida halotolerans</name>
    <dbReference type="NCBI Taxonomy" id="483545"/>
    <lineage>
        <taxon>Bacteria</taxon>
        <taxon>Bacillati</taxon>
        <taxon>Actinomycetota</taxon>
        <taxon>Actinomycetes</taxon>
        <taxon>Streptosporangiales</taxon>
        <taxon>Nocardiopsidaceae</taxon>
        <taxon>Thermobifida</taxon>
    </lineage>
</organism>
<dbReference type="KEGG" id="thao:NI17_005020"/>
<evidence type="ECO:0000256" key="2">
    <source>
        <dbReference type="ARBA" id="ARBA00022448"/>
    </source>
</evidence>
<dbReference type="AlphaFoldDB" id="A0A399G5U1"/>
<keyword evidence="2" id="KW-0813">Transport</keyword>
<protein>
    <submittedName>
        <fullName evidence="5">ABC transporter substrate-binding protein</fullName>
    </submittedName>
</protein>
<dbReference type="EMBL" id="CP063196">
    <property type="protein sequence ID" value="UOE20581.1"/>
    <property type="molecule type" value="Genomic_DNA"/>
</dbReference>
<dbReference type="PANTHER" id="PTHR30006">
    <property type="entry name" value="THIAMINE-BINDING PERIPLASMIC PROTEIN-RELATED"/>
    <property type="match status" value="1"/>
</dbReference>
<comment type="subcellular location">
    <subcellularLocation>
        <location evidence="1">Periplasm</location>
    </subcellularLocation>
</comment>
<dbReference type="OrthoDB" id="9815444at2"/>
<accession>A0A399G5U1</accession>
<dbReference type="Gene3D" id="3.40.190.10">
    <property type="entry name" value="Periplasmic binding protein-like II"/>
    <property type="match status" value="2"/>
</dbReference>
<dbReference type="GO" id="GO:0030975">
    <property type="term" value="F:thiamine binding"/>
    <property type="evidence" value="ECO:0007669"/>
    <property type="project" value="TreeGrafter"/>
</dbReference>
<evidence type="ECO:0000313" key="6">
    <source>
        <dbReference type="Proteomes" id="UP000265719"/>
    </source>
</evidence>
<keyword evidence="4" id="KW-0574">Periplasm</keyword>
<dbReference type="SUPFAM" id="SSF53850">
    <property type="entry name" value="Periplasmic binding protein-like II"/>
    <property type="match status" value="1"/>
</dbReference>
<dbReference type="RefSeq" id="WP_068691916.1">
    <property type="nucleotide sequence ID" value="NZ_CP063196.1"/>
</dbReference>
<dbReference type="PANTHER" id="PTHR30006:SF3">
    <property type="entry name" value="THIAMINE-BINDING PERIPLASMIC PROTEIN"/>
    <property type="match status" value="1"/>
</dbReference>
<sequence>MDFRKKRGAAAKSAAVTLSVVVLATACGGSDSASGEQETLVVASWGAYFTEATRTHLADPFTEETGIEVEIVDAPGKYAANLEAQQQADNVQWDLLDSTSAPDAYQMAHDGLIQPLPEDLRTELEGVLGEEAVEEFGFTFSNLGYVIACNTEEVADCPDSQEAFFDTDAHPQRRQMISTLPLLNLSLAEMAAGVPAEDIPTHEIDMDRAFATLEEIKPEVKVWWESGDQMEQAFRNGEVDMGIAYSGRAFGLAENGQPIEVQWSGGVYNPGFWNVATDAPHSEAAFQFLEWVAKNPEAQAKWAEHTKYSVPHPEAFDYMDDEFKTQLADWPDNRAQLTTLNYQWYAENSEEVNRRWQEFLRG</sequence>
<proteinExistence type="predicted"/>
<evidence type="ECO:0000256" key="4">
    <source>
        <dbReference type="ARBA" id="ARBA00022764"/>
    </source>
</evidence>
<keyword evidence="3" id="KW-0732">Signal</keyword>
<evidence type="ECO:0000313" key="5">
    <source>
        <dbReference type="EMBL" id="UOE20581.1"/>
    </source>
</evidence>
<keyword evidence="6" id="KW-1185">Reference proteome</keyword>
<name>A0A399G5U1_9ACTN</name>
<dbReference type="Proteomes" id="UP000265719">
    <property type="component" value="Chromosome"/>
</dbReference>
<evidence type="ECO:0000256" key="1">
    <source>
        <dbReference type="ARBA" id="ARBA00004418"/>
    </source>
</evidence>
<dbReference type="GO" id="GO:0030976">
    <property type="term" value="F:thiamine pyrophosphate binding"/>
    <property type="evidence" value="ECO:0007669"/>
    <property type="project" value="TreeGrafter"/>
</dbReference>
<dbReference type="GO" id="GO:0015888">
    <property type="term" value="P:thiamine transport"/>
    <property type="evidence" value="ECO:0007669"/>
    <property type="project" value="TreeGrafter"/>
</dbReference>
<gene>
    <name evidence="5" type="ORF">NI17_005020</name>
</gene>
<dbReference type="InterPro" id="IPR006059">
    <property type="entry name" value="SBP"/>
</dbReference>
<dbReference type="PROSITE" id="PS51257">
    <property type="entry name" value="PROKAR_LIPOPROTEIN"/>
    <property type="match status" value="1"/>
</dbReference>
<dbReference type="Pfam" id="PF13416">
    <property type="entry name" value="SBP_bac_8"/>
    <property type="match status" value="1"/>
</dbReference>
<evidence type="ECO:0000256" key="3">
    <source>
        <dbReference type="ARBA" id="ARBA00022729"/>
    </source>
</evidence>
<reference evidence="5" key="1">
    <citation type="submission" date="2020-10" db="EMBL/GenBank/DDBJ databases">
        <title>De novo genome project of the cellulose decomposer Thermobifida halotolerans type strain.</title>
        <authorList>
            <person name="Nagy I."/>
            <person name="Horvath B."/>
            <person name="Kukolya J."/>
            <person name="Nagy I."/>
            <person name="Orsini M."/>
        </authorList>
    </citation>
    <scope>NUCLEOTIDE SEQUENCE</scope>
    <source>
        <strain evidence="5">DSM 44931</strain>
    </source>
</reference>
<dbReference type="GO" id="GO:0030288">
    <property type="term" value="C:outer membrane-bounded periplasmic space"/>
    <property type="evidence" value="ECO:0007669"/>
    <property type="project" value="TreeGrafter"/>
</dbReference>